<dbReference type="InterPro" id="IPR000884">
    <property type="entry name" value="TSP1_rpt"/>
</dbReference>
<dbReference type="PRINTS" id="PR01858">
    <property type="entry name" value="ADAMTS1"/>
</dbReference>
<evidence type="ECO:0000256" key="13">
    <source>
        <dbReference type="ARBA" id="ARBA00023157"/>
    </source>
</evidence>
<dbReference type="InterPro" id="IPR001590">
    <property type="entry name" value="Peptidase_M12B"/>
</dbReference>
<feature type="binding site" evidence="16">
    <location>
        <position position="309"/>
    </location>
    <ligand>
        <name>Ca(2+)</name>
        <dbReference type="ChEBI" id="CHEBI:29108"/>
        <label>1</label>
    </ligand>
</feature>
<evidence type="ECO:0000256" key="3">
    <source>
        <dbReference type="ARBA" id="ARBA00022530"/>
    </source>
</evidence>
<evidence type="ECO:0000256" key="15">
    <source>
        <dbReference type="PIRSR" id="PIRSR613273-1"/>
    </source>
</evidence>
<dbReference type="FunFam" id="3.40.390.10:FF:000001">
    <property type="entry name" value="A disintegrin and metalloproteinase with thrombospondin motifs 1"/>
    <property type="match status" value="1"/>
</dbReference>
<dbReference type="SUPFAM" id="SSF55486">
    <property type="entry name" value="Metalloproteases ('zincins'), catalytic domain"/>
    <property type="match status" value="1"/>
</dbReference>
<feature type="binding site" evidence="16">
    <location>
        <position position="226"/>
    </location>
    <ligand>
        <name>Ca(2+)</name>
        <dbReference type="ChEBI" id="CHEBI:29108"/>
        <label>1</label>
    </ligand>
</feature>
<dbReference type="InterPro" id="IPR013273">
    <property type="entry name" value="ADAMTS/ADAMTS-like"/>
</dbReference>
<feature type="binding site" evidence="16">
    <location>
        <position position="226"/>
    </location>
    <ligand>
        <name>Ca(2+)</name>
        <dbReference type="ChEBI" id="CHEBI:29108"/>
        <label>2</label>
    </ligand>
</feature>
<feature type="binding site" description="in inhibited form" evidence="16">
    <location>
        <position position="183"/>
    </location>
    <ligand>
        <name>Zn(2+)</name>
        <dbReference type="ChEBI" id="CHEBI:29105"/>
        <note>catalytic</note>
    </ligand>
</feature>
<evidence type="ECO:0000256" key="11">
    <source>
        <dbReference type="ARBA" id="ARBA00023049"/>
    </source>
</evidence>
<dbReference type="InterPro" id="IPR050439">
    <property type="entry name" value="ADAMTS_ADAMTS-like"/>
</dbReference>
<feature type="active site" evidence="15 18">
    <location>
        <position position="367"/>
    </location>
</feature>
<evidence type="ECO:0000256" key="1">
    <source>
        <dbReference type="ARBA" id="ARBA00004498"/>
    </source>
</evidence>
<keyword evidence="6 16" id="KW-0479">Metal-binding</keyword>
<dbReference type="Pfam" id="PF19030">
    <property type="entry name" value="TSP1_ADAMTS"/>
    <property type="match status" value="2"/>
</dbReference>
<dbReference type="Pfam" id="PF17771">
    <property type="entry name" value="ADAMTS_CR_2"/>
    <property type="match status" value="1"/>
</dbReference>
<dbReference type="AlphaFoldDB" id="A0A3B3SFK0"/>
<keyword evidence="16" id="KW-0106">Calcium</keyword>
<keyword evidence="13 17" id="KW-1015">Disulfide bond</keyword>
<comment type="caution">
    <text evidence="18">Lacks conserved residue(s) required for the propagation of feature annotation.</text>
</comment>
<dbReference type="GO" id="GO:0030198">
    <property type="term" value="P:extracellular matrix organization"/>
    <property type="evidence" value="ECO:0007669"/>
    <property type="project" value="InterPro"/>
</dbReference>
<feature type="disulfide bond" evidence="17">
    <location>
        <begin position="298"/>
        <end position="350"/>
    </location>
</feature>
<dbReference type="GO" id="GO:0006508">
    <property type="term" value="P:proteolysis"/>
    <property type="evidence" value="ECO:0007669"/>
    <property type="project" value="UniProtKB-KW"/>
</dbReference>
<feature type="binding site" evidence="16">
    <location>
        <position position="427"/>
    </location>
    <ligand>
        <name>Ca(2+)</name>
        <dbReference type="ChEBI" id="CHEBI:29108"/>
        <label>1</label>
    </ligand>
</feature>
<proteinExistence type="predicted"/>
<evidence type="ECO:0000256" key="5">
    <source>
        <dbReference type="ARBA" id="ARBA00022685"/>
    </source>
</evidence>
<dbReference type="InterPro" id="IPR010294">
    <property type="entry name" value="ADAMTS_spacer1"/>
</dbReference>
<name>A0A3B3SFK0_9TELE</name>
<dbReference type="Pfam" id="PF01421">
    <property type="entry name" value="Reprolysin"/>
    <property type="match status" value="1"/>
</dbReference>
<evidence type="ECO:0000256" key="17">
    <source>
        <dbReference type="PIRSR" id="PIRSR613273-3"/>
    </source>
</evidence>
<dbReference type="FunFam" id="2.20.100.10:FF:000006">
    <property type="entry name" value="A disintegrin and metalloproteinase with thrombospondin motifs 1"/>
    <property type="match status" value="1"/>
</dbReference>
<dbReference type="Pfam" id="PF19236">
    <property type="entry name" value="ADAMTS_CR_3"/>
    <property type="match status" value="1"/>
</dbReference>
<feature type="binding site" evidence="16">
    <location>
        <position position="309"/>
    </location>
    <ligand>
        <name>Ca(2+)</name>
        <dbReference type="ChEBI" id="CHEBI:29108"/>
        <label>2</label>
    </ligand>
</feature>
<evidence type="ECO:0000259" key="21">
    <source>
        <dbReference type="PROSITE" id="PS50215"/>
    </source>
</evidence>
<dbReference type="InterPro" id="IPR024079">
    <property type="entry name" value="MetalloPept_cat_dom_sf"/>
</dbReference>
<feature type="binding site" evidence="16 18">
    <location>
        <position position="370"/>
    </location>
    <ligand>
        <name>Zn(2+)</name>
        <dbReference type="ChEBI" id="CHEBI:29105"/>
        <note>catalytic</note>
    </ligand>
</feature>
<keyword evidence="5" id="KW-0165">Cleavage on pair of basic residues</keyword>
<feature type="signal peptide" evidence="20">
    <location>
        <begin position="1"/>
        <end position="22"/>
    </location>
</feature>
<feature type="binding site" evidence="16">
    <location>
        <position position="430"/>
    </location>
    <ligand>
        <name>Ca(2+)</name>
        <dbReference type="ChEBI" id="CHEBI:29108"/>
        <label>2</label>
    </ligand>
</feature>
<reference evidence="22" key="1">
    <citation type="submission" date="2025-08" db="UniProtKB">
        <authorList>
            <consortium name="Ensembl"/>
        </authorList>
    </citation>
    <scope>IDENTIFICATION</scope>
</reference>
<feature type="chain" id="PRO_5017434563" evidence="20">
    <location>
        <begin position="23"/>
        <end position="935"/>
    </location>
</feature>
<evidence type="ECO:0000313" key="22">
    <source>
        <dbReference type="Ensembl" id="ENSPKIP00000029522.1"/>
    </source>
</evidence>
<comment type="cofactor">
    <cofactor evidence="16">
        <name>Zn(2+)</name>
        <dbReference type="ChEBI" id="CHEBI:29105"/>
    </cofactor>
    <text evidence="16">Binds 1 zinc ion per subunit.</text>
</comment>
<dbReference type="InterPro" id="IPR045371">
    <property type="entry name" value="ADAMTS_CR_3"/>
</dbReference>
<dbReference type="SUPFAM" id="SSF82895">
    <property type="entry name" value="TSP-1 type 1 repeat"/>
    <property type="match status" value="3"/>
</dbReference>
<evidence type="ECO:0000256" key="20">
    <source>
        <dbReference type="SAM" id="SignalP"/>
    </source>
</evidence>
<dbReference type="GeneTree" id="ENSGT00940000156815"/>
<keyword evidence="2" id="KW-0964">Secreted</keyword>
<keyword evidence="23" id="KW-1185">Reference proteome</keyword>
<feature type="binding site" evidence="16 18">
    <location>
        <position position="366"/>
    </location>
    <ligand>
        <name>Zn(2+)</name>
        <dbReference type="ChEBI" id="CHEBI:29105"/>
        <note>catalytic</note>
    </ligand>
</feature>
<dbReference type="SMART" id="SM00608">
    <property type="entry name" value="ACR"/>
    <property type="match status" value="1"/>
</dbReference>
<dbReference type="PANTHER" id="PTHR13723">
    <property type="entry name" value="ADAMTS A DISINTEGRIN AND METALLOPROTEASE WITH THROMBOSPONDIN MOTIFS PROTEASE"/>
    <property type="match status" value="1"/>
</dbReference>
<keyword evidence="14" id="KW-0325">Glycoprotein</keyword>
<feature type="disulfide bond" evidence="17">
    <location>
        <begin position="327"/>
        <end position="332"/>
    </location>
</feature>
<dbReference type="Proteomes" id="UP000261540">
    <property type="component" value="Unplaced"/>
</dbReference>
<evidence type="ECO:0000256" key="18">
    <source>
        <dbReference type="PROSITE-ProRule" id="PRU00276"/>
    </source>
</evidence>
<feature type="binding site" evidence="16 18">
    <location>
        <position position="376"/>
    </location>
    <ligand>
        <name>Zn(2+)</name>
        <dbReference type="ChEBI" id="CHEBI:29105"/>
        <note>catalytic</note>
    </ligand>
</feature>
<evidence type="ECO:0000256" key="12">
    <source>
        <dbReference type="ARBA" id="ARBA00023145"/>
    </source>
</evidence>
<dbReference type="OrthoDB" id="412680at2759"/>
<dbReference type="Pfam" id="PF05986">
    <property type="entry name" value="ADAMTS_spacer1"/>
    <property type="match status" value="1"/>
</dbReference>
<feature type="disulfide bond" evidence="17">
    <location>
        <begin position="471"/>
        <end position="506"/>
    </location>
</feature>
<keyword evidence="4" id="KW-0645">Protease</keyword>
<dbReference type="InterPro" id="IPR013274">
    <property type="entry name" value="Pept_M12B_ADAM-TS1"/>
</dbReference>
<keyword evidence="7 20" id="KW-0732">Signal</keyword>
<evidence type="ECO:0000256" key="7">
    <source>
        <dbReference type="ARBA" id="ARBA00022729"/>
    </source>
</evidence>
<accession>A0A3B3SFK0</accession>
<reference evidence="22" key="2">
    <citation type="submission" date="2025-09" db="UniProtKB">
        <authorList>
            <consortium name="Ensembl"/>
        </authorList>
    </citation>
    <scope>IDENTIFICATION</scope>
</reference>
<feature type="disulfide bond" evidence="17">
    <location>
        <begin position="541"/>
        <end position="579"/>
    </location>
</feature>
<evidence type="ECO:0000313" key="23">
    <source>
        <dbReference type="Proteomes" id="UP000261540"/>
    </source>
</evidence>
<evidence type="ECO:0000256" key="9">
    <source>
        <dbReference type="ARBA" id="ARBA00022801"/>
    </source>
</evidence>
<keyword evidence="10 16" id="KW-0862">Zinc</keyword>
<keyword evidence="12" id="KW-0865">Zymogen</keyword>
<dbReference type="Gene3D" id="3.40.1620.60">
    <property type="match status" value="1"/>
</dbReference>
<keyword evidence="3" id="KW-0272">Extracellular matrix</keyword>
<dbReference type="GO" id="GO:0031012">
    <property type="term" value="C:extracellular matrix"/>
    <property type="evidence" value="ECO:0007669"/>
    <property type="project" value="InterPro"/>
</dbReference>
<protein>
    <submittedName>
        <fullName evidence="22">ADAM metallopeptidase with thrombospondin type 1 motif 1</fullName>
    </submittedName>
</protein>
<keyword evidence="11" id="KW-0482">Metalloprotease</keyword>
<feature type="disulfide bond" evidence="17">
    <location>
        <begin position="537"/>
        <end position="574"/>
    </location>
</feature>
<feature type="binding site" evidence="16">
    <location>
        <position position="430"/>
    </location>
    <ligand>
        <name>Ca(2+)</name>
        <dbReference type="ChEBI" id="CHEBI:29108"/>
        <label>1</label>
    </ligand>
</feature>
<dbReference type="InterPro" id="IPR036383">
    <property type="entry name" value="TSP1_rpt_sf"/>
</dbReference>
<dbReference type="PROSITE" id="PS50215">
    <property type="entry name" value="ADAM_MEPRO"/>
    <property type="match status" value="1"/>
</dbReference>
<feature type="region of interest" description="Disordered" evidence="19">
    <location>
        <begin position="173"/>
        <end position="194"/>
    </location>
</feature>
<sequence>MRSFLCISLGWLAALYVSTAHGAWMESAVVPVRLYPAQAKDETVQPRTHSNEEREKVGERRIYQLDAFGKRIVLDLETDQTFLATGFVFQMIGQPESPDPETQRVSDSRAMAGCFFSGQVNGETDSAAALNVCHGLKGGFYADGEECFIQPDSDTDSGVSDSSLHILRCKSRKPHAEDGGSKCGVNEEEERQPLRKEKGVIADPAAPDHKAHHRSRRFVSTPRYVELLLVADKLMADFHGARLKPYLLTIMAVAARLYRHPSIHNSITLAVVKVLVVNDEQHGPNVSRNAALTLRDFCKWQRQHNPPSDRHPEHYDTAVLFTKQDLCGPHSCETLGMADVGTACDPERSCSIVEDDGLQTAFFVAHELGHVLNMLHDDAKQCTSINDPTLPPLMMSSTLYNLNHQQPWSPCSALRITSFLDNGHGDCLLDKPQKAELLPKALPGSIYDVDQQCRLMFGEESQHCPDANTTCAALWCTVNNAGGLLVCQTKSFPWADGTPCGKDRWCLAGECLHKSKATEFQTPVNGGWGIWGPWGDCSRTCGGGVQYSFRDCDNPTPKNGGKYCEGKRIQYRSCNTEPCPDTNGLSFREEQCLAHNDISSSMSFGTSGGVEWVPKYAGVSPKDRCKLICRAKGTGYFFILKPKVADGTPCSPDSTSVCVQGQCVKAGCDLVIGSNRRFDKCGVCGGDGSTCKKVSRSLKFASPGYQDVVVIPAGATHVDIKQHGHHQDSSYLALRRQDGTYLLNGDYKLTTLETDIFLRGALLRYSGASATLERIRSFGPLPEPLTVVVLSVGDSPRPRIKLTFFAPRPVGRRPSINAIQETGSAEWVMRDWGQCSLTCGGGLQQRNVDCLDSRGRPSSECPVELRPPISRPCPPHPCPIWQLGMWSPCSKTCGQSFRKRTLHCMSHSGRLLGYESCDPKARPRPLLEMCRQRPC</sequence>
<dbReference type="InterPro" id="IPR006586">
    <property type="entry name" value="ADAM_Cys-rich"/>
</dbReference>
<dbReference type="CDD" id="cd04273">
    <property type="entry name" value="ZnMc_ADAMTS_like"/>
    <property type="match status" value="1"/>
</dbReference>
<evidence type="ECO:0000256" key="4">
    <source>
        <dbReference type="ARBA" id="ARBA00022670"/>
    </source>
</evidence>
<dbReference type="GO" id="GO:0008270">
    <property type="term" value="F:zinc ion binding"/>
    <property type="evidence" value="ECO:0007669"/>
    <property type="project" value="InterPro"/>
</dbReference>
<dbReference type="GO" id="GO:0004222">
    <property type="term" value="F:metalloendopeptidase activity"/>
    <property type="evidence" value="ECO:0007669"/>
    <property type="project" value="InterPro"/>
</dbReference>
<dbReference type="Pfam" id="PF00090">
    <property type="entry name" value="TSP_1"/>
    <property type="match status" value="1"/>
</dbReference>
<keyword evidence="9" id="KW-0378">Hydrolase</keyword>
<feature type="disulfide bond" evidence="17">
    <location>
        <begin position="453"/>
        <end position="476"/>
    </location>
</feature>
<evidence type="ECO:0000256" key="8">
    <source>
        <dbReference type="ARBA" id="ARBA00022737"/>
    </source>
</evidence>
<dbReference type="PROSITE" id="PS50092">
    <property type="entry name" value="TSP1"/>
    <property type="match status" value="3"/>
</dbReference>
<evidence type="ECO:0000256" key="19">
    <source>
        <dbReference type="SAM" id="MobiDB-lite"/>
    </source>
</evidence>
<feature type="disulfide bond" evidence="17">
    <location>
        <begin position="464"/>
        <end position="487"/>
    </location>
</feature>
<evidence type="ECO:0000256" key="2">
    <source>
        <dbReference type="ARBA" id="ARBA00022525"/>
    </source>
</evidence>
<dbReference type="Gene3D" id="2.20.100.10">
    <property type="entry name" value="Thrombospondin type-1 (TSP1) repeat"/>
    <property type="match status" value="3"/>
</dbReference>
<keyword evidence="8" id="KW-0677">Repeat</keyword>
<evidence type="ECO:0000256" key="10">
    <source>
        <dbReference type="ARBA" id="ARBA00022833"/>
    </source>
</evidence>
<evidence type="ECO:0000256" key="6">
    <source>
        <dbReference type="ARBA" id="ARBA00022723"/>
    </source>
</evidence>
<dbReference type="Ensembl" id="ENSPKIT00000010319.1">
    <property type="protein sequence ID" value="ENSPKIP00000029522.1"/>
    <property type="gene ID" value="ENSPKIG00000010736.1"/>
</dbReference>
<dbReference type="PANTHER" id="PTHR13723:SF40">
    <property type="entry name" value="A DISINTEGRIN AND METALLOPROTEINASE WITH THROMBOSPONDIN MOTIFS 1"/>
    <property type="match status" value="1"/>
</dbReference>
<dbReference type="PRINTS" id="PR01857">
    <property type="entry name" value="ADAMTSFAMILY"/>
</dbReference>
<dbReference type="Gene3D" id="3.40.390.10">
    <property type="entry name" value="Collagenase (Catalytic Domain)"/>
    <property type="match status" value="1"/>
</dbReference>
<feature type="disulfide bond" evidence="17">
    <location>
        <begin position="552"/>
        <end position="564"/>
    </location>
</feature>
<dbReference type="Pfam" id="PF01562">
    <property type="entry name" value="Pep_M12B_propep"/>
    <property type="match status" value="1"/>
</dbReference>
<evidence type="ECO:0000256" key="14">
    <source>
        <dbReference type="ARBA" id="ARBA00023180"/>
    </source>
</evidence>
<feature type="binding site" evidence="16">
    <location>
        <position position="316"/>
    </location>
    <ligand>
        <name>Ca(2+)</name>
        <dbReference type="ChEBI" id="CHEBI:29108"/>
        <label>1</label>
    </ligand>
</feature>
<feature type="disulfide bond" evidence="17">
    <location>
        <begin position="500"/>
        <end position="511"/>
    </location>
</feature>
<dbReference type="FunFam" id="2.60.120.830:FF:000001">
    <property type="entry name" value="A disintegrin and metalloproteinase with thrombospondin motifs 1"/>
    <property type="match status" value="1"/>
</dbReference>
<feature type="domain" description="Peptidase M12B" evidence="21">
    <location>
        <begin position="223"/>
        <end position="432"/>
    </location>
</feature>
<evidence type="ECO:0000256" key="16">
    <source>
        <dbReference type="PIRSR" id="PIRSR613273-2"/>
    </source>
</evidence>
<dbReference type="SMART" id="SM00209">
    <property type="entry name" value="TSP1"/>
    <property type="match status" value="3"/>
</dbReference>
<feature type="disulfide bond" evidence="17">
    <location>
        <begin position="344"/>
        <end position="427"/>
    </location>
</feature>
<organism evidence="22 23">
    <name type="scientific">Paramormyrops kingsleyae</name>
    <dbReference type="NCBI Taxonomy" id="1676925"/>
    <lineage>
        <taxon>Eukaryota</taxon>
        <taxon>Metazoa</taxon>
        <taxon>Chordata</taxon>
        <taxon>Craniata</taxon>
        <taxon>Vertebrata</taxon>
        <taxon>Euteleostomi</taxon>
        <taxon>Actinopterygii</taxon>
        <taxon>Neopterygii</taxon>
        <taxon>Teleostei</taxon>
        <taxon>Osteoglossocephala</taxon>
        <taxon>Osteoglossomorpha</taxon>
        <taxon>Osteoglossiformes</taxon>
        <taxon>Mormyridae</taxon>
        <taxon>Paramormyrops</taxon>
    </lineage>
</organism>
<dbReference type="InterPro" id="IPR002870">
    <property type="entry name" value="Peptidase_M12B_N"/>
</dbReference>
<dbReference type="STRING" id="1676925.ENSPKIP00000029522"/>
<feature type="disulfide bond" evidence="17">
    <location>
        <begin position="382"/>
        <end position="411"/>
    </location>
</feature>
<dbReference type="InterPro" id="IPR041645">
    <property type="entry name" value="ADAMTS_CR_2"/>
</dbReference>
<comment type="subcellular location">
    <subcellularLocation>
        <location evidence="1">Secreted</location>
        <location evidence="1">Extracellular space</location>
        <location evidence="1">Extracellular matrix</location>
    </subcellularLocation>
</comment>
<dbReference type="Gene3D" id="2.60.120.830">
    <property type="match status" value="1"/>
</dbReference>